<feature type="repeat" description="WD" evidence="8">
    <location>
        <begin position="48"/>
        <end position="89"/>
    </location>
</feature>
<dbReference type="GO" id="GO:0016282">
    <property type="term" value="C:eukaryotic 43S preinitiation complex"/>
    <property type="evidence" value="ECO:0007669"/>
    <property type="project" value="EnsemblFungi"/>
</dbReference>
<gene>
    <name evidence="9" type="ORF">HGUI_02466</name>
</gene>
<dbReference type="Pfam" id="PF24805">
    <property type="entry name" value="EIF3I"/>
    <property type="match status" value="1"/>
</dbReference>
<accession>A0A1L0B1H8</accession>
<dbReference type="OrthoDB" id="24966at2759"/>
<dbReference type="AlphaFoldDB" id="A0A1L0B1H8"/>
<dbReference type="Proteomes" id="UP000183365">
    <property type="component" value="Unassembled WGS sequence"/>
</dbReference>
<evidence type="ECO:0000256" key="7">
    <source>
        <dbReference type="ARBA" id="ARBA00040390"/>
    </source>
</evidence>
<dbReference type="GO" id="GO:0003743">
    <property type="term" value="F:translation initiation factor activity"/>
    <property type="evidence" value="ECO:0007669"/>
    <property type="project" value="UniProtKB-KW"/>
</dbReference>
<evidence type="ECO:0000256" key="1">
    <source>
        <dbReference type="ARBA" id="ARBA00022490"/>
    </source>
</evidence>
<evidence type="ECO:0000256" key="4">
    <source>
        <dbReference type="ARBA" id="ARBA00022737"/>
    </source>
</evidence>
<evidence type="ECO:0000256" key="6">
    <source>
        <dbReference type="ARBA" id="ARBA00038394"/>
    </source>
</evidence>
<keyword evidence="3 8" id="KW-0853">WD repeat</keyword>
<dbReference type="InterPro" id="IPR027525">
    <property type="entry name" value="eIF3i"/>
</dbReference>
<dbReference type="InterPro" id="IPR036322">
    <property type="entry name" value="WD40_repeat_dom_sf"/>
</dbReference>
<evidence type="ECO:0000256" key="8">
    <source>
        <dbReference type="PROSITE-ProRule" id="PRU00221"/>
    </source>
</evidence>
<dbReference type="PROSITE" id="PS50082">
    <property type="entry name" value="WD_REPEATS_2"/>
    <property type="match status" value="4"/>
</dbReference>
<keyword evidence="5" id="KW-0648">Protein biosynthesis</keyword>
<dbReference type="PROSITE" id="PS50294">
    <property type="entry name" value="WD_REPEATS_REGION"/>
    <property type="match status" value="2"/>
</dbReference>
<dbReference type="EMBL" id="FQNF01000044">
    <property type="protein sequence ID" value="SGZ40266.1"/>
    <property type="molecule type" value="Genomic_DNA"/>
</dbReference>
<name>A0A1L0B1H8_9ASCO</name>
<evidence type="ECO:0000256" key="3">
    <source>
        <dbReference type="ARBA" id="ARBA00022574"/>
    </source>
</evidence>
<feature type="repeat" description="WD" evidence="8">
    <location>
        <begin position="6"/>
        <end position="47"/>
    </location>
</feature>
<keyword evidence="2 9" id="KW-0396">Initiation factor</keyword>
<dbReference type="SUPFAM" id="SSF50978">
    <property type="entry name" value="WD40 repeat-like"/>
    <property type="match status" value="1"/>
</dbReference>
<dbReference type="GO" id="GO:0034399">
    <property type="term" value="C:nuclear periphery"/>
    <property type="evidence" value="ECO:0007669"/>
    <property type="project" value="EnsemblFungi"/>
</dbReference>
<evidence type="ECO:0000256" key="5">
    <source>
        <dbReference type="ARBA" id="ARBA00022917"/>
    </source>
</evidence>
<organism evidence="9 10">
    <name type="scientific">Hanseniaspora guilliermondii</name>
    <dbReference type="NCBI Taxonomy" id="56406"/>
    <lineage>
        <taxon>Eukaryota</taxon>
        <taxon>Fungi</taxon>
        <taxon>Dikarya</taxon>
        <taxon>Ascomycota</taxon>
        <taxon>Saccharomycotina</taxon>
        <taxon>Saccharomycetes</taxon>
        <taxon>Saccharomycodales</taxon>
        <taxon>Saccharomycodaceae</taxon>
        <taxon>Hanseniaspora</taxon>
    </lineage>
</organism>
<evidence type="ECO:0000256" key="2">
    <source>
        <dbReference type="ARBA" id="ARBA00022540"/>
    </source>
</evidence>
<evidence type="ECO:0000313" key="10">
    <source>
        <dbReference type="Proteomes" id="UP000183365"/>
    </source>
</evidence>
<keyword evidence="10" id="KW-1185">Reference proteome</keyword>
<comment type="similarity">
    <text evidence="6">Belongs to the WD repeat STRAP family.</text>
</comment>
<protein>
    <recommendedName>
        <fullName evidence="7">Serine-threonine kinase receptor-associated protein</fullName>
    </recommendedName>
</protein>
<dbReference type="InterPro" id="IPR001680">
    <property type="entry name" value="WD40_rpt"/>
</dbReference>
<dbReference type="InterPro" id="IPR015943">
    <property type="entry name" value="WD40/YVTN_repeat-like_dom_sf"/>
</dbReference>
<dbReference type="GO" id="GO:0071540">
    <property type="term" value="C:eukaryotic translation initiation factor 3 complex, eIF3e"/>
    <property type="evidence" value="ECO:0007669"/>
    <property type="project" value="EnsemblFungi"/>
</dbReference>
<dbReference type="PANTHER" id="PTHR19877">
    <property type="entry name" value="EUKARYOTIC TRANSLATION INITIATION FACTOR 3 SUBUNIT I"/>
    <property type="match status" value="1"/>
</dbReference>
<feature type="repeat" description="WD" evidence="8">
    <location>
        <begin position="292"/>
        <end position="323"/>
    </location>
</feature>
<dbReference type="PANTHER" id="PTHR19877:SF1">
    <property type="entry name" value="EUKARYOTIC TRANSLATION INITIATION FACTOR 3 SUBUNIT I"/>
    <property type="match status" value="1"/>
</dbReference>
<dbReference type="VEuPathDB" id="FungiDB:HGUI_02466"/>
<dbReference type="GO" id="GO:0003723">
    <property type="term" value="F:RNA binding"/>
    <property type="evidence" value="ECO:0007669"/>
    <property type="project" value="TreeGrafter"/>
</dbReference>
<dbReference type="SMART" id="SM00320">
    <property type="entry name" value="WD40"/>
    <property type="match status" value="4"/>
</dbReference>
<feature type="repeat" description="WD" evidence="8">
    <location>
        <begin position="195"/>
        <end position="236"/>
    </location>
</feature>
<keyword evidence="4" id="KW-0677">Repeat</keyword>
<reference evidence="10" key="1">
    <citation type="submission" date="2016-11" db="EMBL/GenBank/DDBJ databases">
        <authorList>
            <person name="Guldener U."/>
        </authorList>
    </citation>
    <scope>NUCLEOTIDE SEQUENCE [LARGE SCALE GENOMIC DNA]</scope>
</reference>
<proteinExistence type="inferred from homology"/>
<dbReference type="GO" id="GO:0002183">
    <property type="term" value="P:cytoplasmic translational initiation"/>
    <property type="evidence" value="ECO:0007669"/>
    <property type="project" value="EnsemblFungi"/>
</dbReference>
<keyword evidence="1" id="KW-0963">Cytoplasm</keyword>
<dbReference type="Gene3D" id="2.130.10.10">
    <property type="entry name" value="YVTN repeat-like/Quinoprotein amine dehydrogenase"/>
    <property type="match status" value="1"/>
</dbReference>
<dbReference type="GO" id="GO:0071541">
    <property type="term" value="C:eukaryotic translation initiation factor 3 complex, eIF3m"/>
    <property type="evidence" value="ECO:0007669"/>
    <property type="project" value="EnsemblFungi"/>
</dbReference>
<evidence type="ECO:0000313" key="9">
    <source>
        <dbReference type="EMBL" id="SGZ40266.1"/>
    </source>
</evidence>
<sequence length="336" mass="37433">MRVLNLICHQRNMNSVKYNREGDLLFTADAGGKIAIWNSNTGELLGSLEGHQGAVPAMCASDDSRFMVTGSGDFSLKTWSLENGECFQTIESGLPADMVMSNDSQYVAISIQPVMAYKSSIQIFKYDKNTGLLSDEPIQQILKSSEDEANGLMGFARIGFSFQDKYLFATTDDGHLLRYDFEAVLKGDFTKRENIRIHKGVIRDIQFSQDKTYLITASRDRFSKLIDVETLKVMKSYENMHPLNTAAITPLKNYVLIAGGQNAKDVTTTDSKHGGFEIKLLHKIFNQELSAFKGHFGPVNNIAVSPQGTSFTSGGEDGTVRVWFFEPSYFNYEDGL</sequence>